<dbReference type="InterPro" id="IPR036477">
    <property type="entry name" value="Formyl_transf_N_sf"/>
</dbReference>
<keyword evidence="4" id="KW-1185">Reference proteome</keyword>
<evidence type="ECO:0000313" key="4">
    <source>
        <dbReference type="Proteomes" id="UP000192708"/>
    </source>
</evidence>
<sequence length="310" mass="33899">MTTSHKTAVVFAYHTVGVRCLQALIDGGFEIPLVISHADNPEENIWFESVAALCQKHQIPILLDPDLHQPDIQAQIARIQPDYLFSFYFRQMIPTQVLALAQLAALNMHGSLLPKYRGRVPVNWAVIHGETETGATLHVMEVKPDAGDIVSQEAVAIGPDQTAYEVFNEVSLAAVTALQKVLPALIRGQMPRSPNDLSKGSYFGGRKPADGLIHWESSSADVYNLYRAVAPPYPGAFTMLGKNQLIVTKAKKLPPYSLPSSMGLGLRVQNEQIIGVCADFGGLLIEELRLNDAVINAQNLQKLLNNLTNA</sequence>
<dbReference type="STRING" id="1938817.SAMN06296008_10258"/>
<gene>
    <name evidence="3" type="ORF">SAMN06296008_10258</name>
</gene>
<dbReference type="Pfam" id="PF00551">
    <property type="entry name" value="Formyl_trans_N"/>
    <property type="match status" value="1"/>
</dbReference>
<dbReference type="GO" id="GO:0004479">
    <property type="term" value="F:methionyl-tRNA formyltransferase activity"/>
    <property type="evidence" value="ECO:0007669"/>
    <property type="project" value="TreeGrafter"/>
</dbReference>
<reference evidence="3 4" key="1">
    <citation type="submission" date="2017-04" db="EMBL/GenBank/DDBJ databases">
        <authorList>
            <person name="Afonso C.L."/>
            <person name="Miller P.J."/>
            <person name="Scott M.A."/>
            <person name="Spackman E."/>
            <person name="Goraichik I."/>
            <person name="Dimitrov K.M."/>
            <person name="Suarez D.L."/>
            <person name="Swayne D.E."/>
        </authorList>
    </citation>
    <scope>NUCLEOTIDE SEQUENCE [LARGE SCALE GENOMIC DNA]</scope>
    <source>
        <strain evidence="3 4">VK13</strain>
    </source>
</reference>
<feature type="domain" description="Formyl transferase N-terminal" evidence="1">
    <location>
        <begin position="19"/>
        <end position="181"/>
    </location>
</feature>
<dbReference type="Proteomes" id="UP000192708">
    <property type="component" value="Unassembled WGS sequence"/>
</dbReference>
<dbReference type="InterPro" id="IPR005793">
    <property type="entry name" value="Formyl_trans_C"/>
</dbReference>
<dbReference type="OrthoDB" id="9802815at2"/>
<dbReference type="Gene3D" id="3.40.50.12230">
    <property type="match status" value="1"/>
</dbReference>
<evidence type="ECO:0000259" key="2">
    <source>
        <dbReference type="Pfam" id="PF02911"/>
    </source>
</evidence>
<name>A0A1W1Y829_9BURK</name>
<dbReference type="InterPro" id="IPR002376">
    <property type="entry name" value="Formyl_transf_N"/>
</dbReference>
<dbReference type="EMBL" id="FWXJ01000002">
    <property type="protein sequence ID" value="SMC31981.1"/>
    <property type="molecule type" value="Genomic_DNA"/>
</dbReference>
<dbReference type="InterPro" id="IPR011034">
    <property type="entry name" value="Formyl_transferase-like_C_sf"/>
</dbReference>
<dbReference type="PANTHER" id="PTHR11138">
    <property type="entry name" value="METHIONYL-TRNA FORMYLTRANSFERASE"/>
    <property type="match status" value="1"/>
</dbReference>
<dbReference type="SUPFAM" id="SSF50486">
    <property type="entry name" value="FMT C-terminal domain-like"/>
    <property type="match status" value="1"/>
</dbReference>
<dbReference type="AlphaFoldDB" id="A0A1W1Y829"/>
<dbReference type="PANTHER" id="PTHR11138:SF5">
    <property type="entry name" value="METHIONYL-TRNA FORMYLTRANSFERASE, MITOCHONDRIAL"/>
    <property type="match status" value="1"/>
</dbReference>
<evidence type="ECO:0000313" key="3">
    <source>
        <dbReference type="EMBL" id="SMC31981.1"/>
    </source>
</evidence>
<accession>A0A1W1Y829</accession>
<organism evidence="3 4">
    <name type="scientific">Polynucleobacter kasalickyi</name>
    <dbReference type="NCBI Taxonomy" id="1938817"/>
    <lineage>
        <taxon>Bacteria</taxon>
        <taxon>Pseudomonadati</taxon>
        <taxon>Pseudomonadota</taxon>
        <taxon>Betaproteobacteria</taxon>
        <taxon>Burkholderiales</taxon>
        <taxon>Burkholderiaceae</taxon>
        <taxon>Polynucleobacter</taxon>
    </lineage>
</organism>
<dbReference type="GO" id="GO:0005829">
    <property type="term" value="C:cytosol"/>
    <property type="evidence" value="ECO:0007669"/>
    <property type="project" value="TreeGrafter"/>
</dbReference>
<dbReference type="NCBIfam" id="NF005414">
    <property type="entry name" value="PRK06988.1"/>
    <property type="match status" value="1"/>
</dbReference>
<protein>
    <submittedName>
        <fullName evidence="3">Methionyl-tRNA formyltransferase</fullName>
    </submittedName>
</protein>
<keyword evidence="3" id="KW-0808">Transferase</keyword>
<evidence type="ECO:0000259" key="1">
    <source>
        <dbReference type="Pfam" id="PF00551"/>
    </source>
</evidence>
<dbReference type="SUPFAM" id="SSF53328">
    <property type="entry name" value="Formyltransferase"/>
    <property type="match status" value="1"/>
</dbReference>
<dbReference type="Pfam" id="PF02911">
    <property type="entry name" value="Formyl_trans_C"/>
    <property type="match status" value="1"/>
</dbReference>
<proteinExistence type="predicted"/>
<feature type="domain" description="Formyl transferase C-terminal" evidence="2">
    <location>
        <begin position="207"/>
        <end position="292"/>
    </location>
</feature>
<dbReference type="RefSeq" id="WP_084282299.1">
    <property type="nucleotide sequence ID" value="NZ_FWXJ01000002.1"/>
</dbReference>